<feature type="transmembrane region" description="Helical" evidence="1">
    <location>
        <begin position="90"/>
        <end position="111"/>
    </location>
</feature>
<dbReference type="OrthoDB" id="1902994at2"/>
<gene>
    <name evidence="2" type="ORF">AN477_14635</name>
</gene>
<sequence>MFLFLTPLVRALVPPSARNRLVLRMTQLLVGLVLYGVSDSFLVLAHLGIDPWDVFQQGLALHTGIPIGTWAILVGIAVLALWIPLRQRPGLGTILNVVVVGGVMDLVLSHVAPPTALAARIILLVLGVGINGLATGLYIGAGLGPGPRDGLMVGLAARGLSIRLVRTSIEVTVLVAGWFLGGNVGFGTLLYALSIGPLAQIFIPRFTVRACQDAKSATTPASSGCSE</sequence>
<dbReference type="RefSeq" id="WP_054969912.1">
    <property type="nucleotide sequence ID" value="NZ_LJCO01000061.1"/>
</dbReference>
<name>A0A0P9CC20_9BACL</name>
<dbReference type="Pfam" id="PF19700">
    <property type="entry name" value="DUF6198"/>
    <property type="match status" value="1"/>
</dbReference>
<evidence type="ECO:0008006" key="4">
    <source>
        <dbReference type="Google" id="ProtNLM"/>
    </source>
</evidence>
<feature type="transmembrane region" description="Helical" evidence="1">
    <location>
        <begin position="61"/>
        <end position="83"/>
    </location>
</feature>
<dbReference type="EMBL" id="LJCO01000061">
    <property type="protein sequence ID" value="KPV43015.1"/>
    <property type="molecule type" value="Genomic_DNA"/>
</dbReference>
<dbReference type="PATRIC" id="fig|471514.4.peg.4033"/>
<dbReference type="Proteomes" id="UP000050482">
    <property type="component" value="Unassembled WGS sequence"/>
</dbReference>
<dbReference type="STRING" id="471514.AN477_14635"/>
<dbReference type="InterPro" id="IPR038750">
    <property type="entry name" value="YczE/YyaS-like"/>
</dbReference>
<keyword evidence="1" id="KW-0472">Membrane</keyword>
<dbReference type="PANTHER" id="PTHR40078:SF1">
    <property type="entry name" value="INTEGRAL MEMBRANE PROTEIN"/>
    <property type="match status" value="1"/>
</dbReference>
<feature type="transmembrane region" description="Helical" evidence="1">
    <location>
        <begin position="28"/>
        <end position="49"/>
    </location>
</feature>
<keyword evidence="1" id="KW-0812">Transmembrane</keyword>
<proteinExistence type="predicted"/>
<evidence type="ECO:0000313" key="2">
    <source>
        <dbReference type="EMBL" id="KPV43015.1"/>
    </source>
</evidence>
<evidence type="ECO:0000256" key="1">
    <source>
        <dbReference type="SAM" id="Phobius"/>
    </source>
</evidence>
<comment type="caution">
    <text evidence="2">The sequence shown here is derived from an EMBL/GenBank/DDBJ whole genome shotgun (WGS) entry which is preliminary data.</text>
</comment>
<dbReference type="PANTHER" id="PTHR40078">
    <property type="entry name" value="INTEGRAL MEMBRANE PROTEIN-RELATED"/>
    <property type="match status" value="1"/>
</dbReference>
<keyword evidence="3" id="KW-1185">Reference proteome</keyword>
<dbReference type="AlphaFoldDB" id="A0A0P9CC20"/>
<keyword evidence="1" id="KW-1133">Transmembrane helix</keyword>
<evidence type="ECO:0000313" key="3">
    <source>
        <dbReference type="Proteomes" id="UP000050482"/>
    </source>
</evidence>
<feature type="transmembrane region" description="Helical" evidence="1">
    <location>
        <begin position="117"/>
        <end position="139"/>
    </location>
</feature>
<protein>
    <recommendedName>
        <fullName evidence="4">Permease</fullName>
    </recommendedName>
</protein>
<accession>A0A0P9CC20</accession>
<organism evidence="2 3">
    <name type="scientific">Alicyclobacillus ferrooxydans</name>
    <dbReference type="NCBI Taxonomy" id="471514"/>
    <lineage>
        <taxon>Bacteria</taxon>
        <taxon>Bacillati</taxon>
        <taxon>Bacillota</taxon>
        <taxon>Bacilli</taxon>
        <taxon>Bacillales</taxon>
        <taxon>Alicyclobacillaceae</taxon>
        <taxon>Alicyclobacillus</taxon>
    </lineage>
</organism>
<reference evidence="2 3" key="1">
    <citation type="submission" date="2015-09" db="EMBL/GenBank/DDBJ databases">
        <title>Draft genome sequence of Alicyclobacillus ferrooxydans DSM 22381.</title>
        <authorList>
            <person name="Hemp J."/>
        </authorList>
    </citation>
    <scope>NUCLEOTIDE SEQUENCE [LARGE SCALE GENOMIC DNA]</scope>
    <source>
        <strain evidence="2 3">TC-34</strain>
    </source>
</reference>